<accession>A0ABD3ABY0</accession>
<comment type="caution">
    <text evidence="1">The sequence shown here is derived from an EMBL/GenBank/DDBJ whole genome shotgun (WGS) entry which is preliminary data.</text>
</comment>
<dbReference type="EMBL" id="JBJUIK010000004">
    <property type="protein sequence ID" value="KAL3529244.1"/>
    <property type="molecule type" value="Genomic_DNA"/>
</dbReference>
<dbReference type="AlphaFoldDB" id="A0ABD3ABY0"/>
<gene>
    <name evidence="1" type="ORF">ACH5RR_008566</name>
</gene>
<evidence type="ECO:0000313" key="2">
    <source>
        <dbReference type="Proteomes" id="UP001630127"/>
    </source>
</evidence>
<proteinExistence type="predicted"/>
<name>A0ABD3ABY0_9GENT</name>
<sequence length="84" mass="9404">MTPLPLYFSLSNLRPEFRGAHRNKLSVLPPDRDPPVGHMDGENRDDFISLGDCINPFDEITGLEANLGKDTVFFAGVEDRDKES</sequence>
<keyword evidence="2" id="KW-1185">Reference proteome</keyword>
<protein>
    <submittedName>
        <fullName evidence="1">Uncharacterized protein</fullName>
    </submittedName>
</protein>
<organism evidence="1 2">
    <name type="scientific">Cinchona calisaya</name>
    <dbReference type="NCBI Taxonomy" id="153742"/>
    <lineage>
        <taxon>Eukaryota</taxon>
        <taxon>Viridiplantae</taxon>
        <taxon>Streptophyta</taxon>
        <taxon>Embryophyta</taxon>
        <taxon>Tracheophyta</taxon>
        <taxon>Spermatophyta</taxon>
        <taxon>Magnoliopsida</taxon>
        <taxon>eudicotyledons</taxon>
        <taxon>Gunneridae</taxon>
        <taxon>Pentapetalae</taxon>
        <taxon>asterids</taxon>
        <taxon>lamiids</taxon>
        <taxon>Gentianales</taxon>
        <taxon>Rubiaceae</taxon>
        <taxon>Cinchonoideae</taxon>
        <taxon>Cinchoneae</taxon>
        <taxon>Cinchona</taxon>
    </lineage>
</organism>
<dbReference type="Proteomes" id="UP001630127">
    <property type="component" value="Unassembled WGS sequence"/>
</dbReference>
<evidence type="ECO:0000313" key="1">
    <source>
        <dbReference type="EMBL" id="KAL3529244.1"/>
    </source>
</evidence>
<reference evidence="1 2" key="1">
    <citation type="submission" date="2024-11" db="EMBL/GenBank/DDBJ databases">
        <title>A near-complete genome assembly of Cinchona calisaya.</title>
        <authorList>
            <person name="Lian D.C."/>
            <person name="Zhao X.W."/>
            <person name="Wei L."/>
        </authorList>
    </citation>
    <scope>NUCLEOTIDE SEQUENCE [LARGE SCALE GENOMIC DNA]</scope>
    <source>
        <tissue evidence="1">Nenye</tissue>
    </source>
</reference>